<proteinExistence type="predicted"/>
<accession>A0ACC7NWS3</accession>
<organism evidence="1 2">
    <name type="scientific">Paenibacillus mesotrionivorans</name>
    <dbReference type="NCBI Taxonomy" id="3160968"/>
    <lineage>
        <taxon>Bacteria</taxon>
        <taxon>Bacillati</taxon>
        <taxon>Bacillota</taxon>
        <taxon>Bacilli</taxon>
        <taxon>Bacillales</taxon>
        <taxon>Paenibacillaceae</taxon>
        <taxon>Paenibacillus</taxon>
    </lineage>
</organism>
<keyword evidence="2" id="KW-1185">Reference proteome</keyword>
<sequence length="327" mass="37402">MDTGTHLVFGLGLAGLAHIDPVVAQNSTVAFAVLLGTVLGQQAPDLDTLFRLKGNAIYIRQHRGTSHSIPVLLLWALLITAAIGLVIPGLPLLHVGLWTLLAVVVHVATDLFNTYGTQAVKPFSRKWISWNIIHIFDPFIFVSHLTAIFLWAFKLAEPQTIFPVLYSLIILYYIWRTLHHFFLERSLHIKDKDYMPGDRYYLIPTINLYAWNVMKQHADGSYTIGELKQKRLIWLDTAQCACHPAVDASKSHPDVAAFLYFSSFACAELKEHEWGYEVRWADVRYRHRKQYPFVAAVLLDRDMNPIDSYVGWLSESRLYKKLRLDTP</sequence>
<evidence type="ECO:0000313" key="2">
    <source>
        <dbReference type="Proteomes" id="UP001631969"/>
    </source>
</evidence>
<dbReference type="EMBL" id="JBJURJ010000005">
    <property type="protein sequence ID" value="MFM9328526.1"/>
    <property type="molecule type" value="Genomic_DNA"/>
</dbReference>
<evidence type="ECO:0000313" key="1">
    <source>
        <dbReference type="EMBL" id="MFM9328526.1"/>
    </source>
</evidence>
<dbReference type="Proteomes" id="UP001631969">
    <property type="component" value="Unassembled WGS sequence"/>
</dbReference>
<protein>
    <submittedName>
        <fullName evidence="1">Metal-dependent hydrolase</fullName>
    </submittedName>
</protein>
<gene>
    <name evidence="1" type="ORF">ACI1P1_09525</name>
</gene>
<comment type="caution">
    <text evidence="1">The sequence shown here is derived from an EMBL/GenBank/DDBJ whole genome shotgun (WGS) entry which is preliminary data.</text>
</comment>
<keyword evidence="1" id="KW-0378">Hydrolase</keyword>
<reference evidence="1" key="1">
    <citation type="submission" date="2024-12" db="EMBL/GenBank/DDBJ databases">
        <authorList>
            <person name="Wu N."/>
        </authorList>
    </citation>
    <scope>NUCLEOTIDE SEQUENCE</scope>
    <source>
        <strain evidence="1">P15</strain>
    </source>
</reference>
<name>A0ACC7NWS3_9BACL</name>